<dbReference type="CDD" id="cd06225">
    <property type="entry name" value="HAMP"/>
    <property type="match status" value="1"/>
</dbReference>
<dbReference type="AlphaFoldDB" id="A0A947CZ66"/>
<dbReference type="Pfam" id="PF00015">
    <property type="entry name" value="MCPsignal"/>
    <property type="match status" value="1"/>
</dbReference>
<evidence type="ECO:0000313" key="7">
    <source>
        <dbReference type="EMBL" id="MBT9287983.1"/>
    </source>
</evidence>
<comment type="similarity">
    <text evidence="2">Belongs to the methyl-accepting chemotaxis (MCP) protein family.</text>
</comment>
<evidence type="ECO:0000256" key="3">
    <source>
        <dbReference type="PROSITE-ProRule" id="PRU00284"/>
    </source>
</evidence>
<dbReference type="Pfam" id="PF14827">
    <property type="entry name" value="dCache_3"/>
    <property type="match status" value="1"/>
</dbReference>
<feature type="transmembrane region" description="Helical" evidence="4">
    <location>
        <begin position="278"/>
        <end position="301"/>
    </location>
</feature>
<evidence type="ECO:0000256" key="2">
    <source>
        <dbReference type="ARBA" id="ARBA00029447"/>
    </source>
</evidence>
<dbReference type="InterPro" id="IPR003660">
    <property type="entry name" value="HAMP_dom"/>
</dbReference>
<keyword evidence="8" id="KW-1185">Reference proteome</keyword>
<comment type="caution">
    <text evidence="7">The sequence shown here is derived from an EMBL/GenBank/DDBJ whole genome shotgun (WGS) entry which is preliminary data.</text>
</comment>
<dbReference type="EMBL" id="JAHHZF010000001">
    <property type="protein sequence ID" value="MBT9287983.1"/>
    <property type="molecule type" value="Genomic_DNA"/>
</dbReference>
<dbReference type="PROSITE" id="PS50111">
    <property type="entry name" value="CHEMOTAXIS_TRANSDUC_2"/>
    <property type="match status" value="1"/>
</dbReference>
<dbReference type="GO" id="GO:0016020">
    <property type="term" value="C:membrane"/>
    <property type="evidence" value="ECO:0007669"/>
    <property type="project" value="InterPro"/>
</dbReference>
<dbReference type="PROSITE" id="PS50885">
    <property type="entry name" value="HAMP"/>
    <property type="match status" value="1"/>
</dbReference>
<keyword evidence="4" id="KW-1133">Transmembrane helix</keyword>
<dbReference type="SUPFAM" id="SSF58104">
    <property type="entry name" value="Methyl-accepting chemotaxis protein (MCP) signaling domain"/>
    <property type="match status" value="1"/>
</dbReference>
<dbReference type="InterPro" id="IPR004089">
    <property type="entry name" value="MCPsignal_dom"/>
</dbReference>
<evidence type="ECO:0000313" key="8">
    <source>
        <dbReference type="Proteomes" id="UP000766595"/>
    </source>
</evidence>
<dbReference type="GO" id="GO:0007165">
    <property type="term" value="P:signal transduction"/>
    <property type="evidence" value="ECO:0007669"/>
    <property type="project" value="UniProtKB-KW"/>
</dbReference>
<evidence type="ECO:0000256" key="4">
    <source>
        <dbReference type="SAM" id="Phobius"/>
    </source>
</evidence>
<feature type="domain" description="Methyl-accepting transducer" evidence="5">
    <location>
        <begin position="370"/>
        <end position="631"/>
    </location>
</feature>
<dbReference type="Proteomes" id="UP000766595">
    <property type="component" value="Unassembled WGS sequence"/>
</dbReference>
<dbReference type="SMART" id="SM00304">
    <property type="entry name" value="HAMP"/>
    <property type="match status" value="1"/>
</dbReference>
<evidence type="ECO:0000256" key="1">
    <source>
        <dbReference type="ARBA" id="ARBA00023224"/>
    </source>
</evidence>
<dbReference type="GO" id="GO:0006935">
    <property type="term" value="P:chemotaxis"/>
    <property type="evidence" value="ECO:0007669"/>
    <property type="project" value="InterPro"/>
</dbReference>
<dbReference type="GO" id="GO:0004888">
    <property type="term" value="F:transmembrane signaling receptor activity"/>
    <property type="evidence" value="ECO:0007669"/>
    <property type="project" value="InterPro"/>
</dbReference>
<keyword evidence="4" id="KW-0472">Membrane</keyword>
<reference evidence="7 8" key="1">
    <citation type="submission" date="2021-06" db="EMBL/GenBank/DDBJ databases">
        <authorList>
            <person name="Grouzdev D.S."/>
            <person name="Koziaeva V."/>
        </authorList>
    </citation>
    <scope>NUCLEOTIDE SEQUENCE [LARGE SCALE GENOMIC DNA]</scope>
    <source>
        <strain evidence="7 8">22</strain>
    </source>
</reference>
<name>A0A947CZ66_9HYPH</name>
<protein>
    <submittedName>
        <fullName evidence="7">HAMP domain-containing protein</fullName>
    </submittedName>
</protein>
<dbReference type="SMART" id="SM00283">
    <property type="entry name" value="MA"/>
    <property type="match status" value="1"/>
</dbReference>
<dbReference type="Pfam" id="PF00672">
    <property type="entry name" value="HAMP"/>
    <property type="match status" value="1"/>
</dbReference>
<dbReference type="InterPro" id="IPR029151">
    <property type="entry name" value="Sensor-like_sf"/>
</dbReference>
<dbReference type="SUPFAM" id="SSF103190">
    <property type="entry name" value="Sensory domain-like"/>
    <property type="match status" value="1"/>
</dbReference>
<dbReference type="InterPro" id="IPR029150">
    <property type="entry name" value="dCache_3"/>
</dbReference>
<organism evidence="7 8">
    <name type="scientific">Prosthecodimorpha staleyi</name>
    <dbReference type="NCBI Taxonomy" id="2840188"/>
    <lineage>
        <taxon>Bacteria</taxon>
        <taxon>Pseudomonadati</taxon>
        <taxon>Pseudomonadota</taxon>
        <taxon>Alphaproteobacteria</taxon>
        <taxon>Hyphomicrobiales</taxon>
        <taxon>Ancalomicrobiaceae</taxon>
        <taxon>Prosthecodimorpha</taxon>
    </lineage>
</organism>
<evidence type="ECO:0000259" key="5">
    <source>
        <dbReference type="PROSITE" id="PS50111"/>
    </source>
</evidence>
<dbReference type="PANTHER" id="PTHR32089">
    <property type="entry name" value="METHYL-ACCEPTING CHEMOTAXIS PROTEIN MCPB"/>
    <property type="match status" value="1"/>
</dbReference>
<keyword evidence="1 3" id="KW-0807">Transducer</keyword>
<accession>A0A947CZ66</accession>
<dbReference type="PRINTS" id="PR00260">
    <property type="entry name" value="CHEMTRNSDUCR"/>
</dbReference>
<proteinExistence type="inferred from homology"/>
<dbReference type="Gene3D" id="1.10.287.950">
    <property type="entry name" value="Methyl-accepting chemotaxis protein"/>
    <property type="match status" value="1"/>
</dbReference>
<keyword evidence="4" id="KW-0812">Transmembrane</keyword>
<evidence type="ECO:0000259" key="6">
    <source>
        <dbReference type="PROSITE" id="PS50885"/>
    </source>
</evidence>
<dbReference type="Gene3D" id="6.10.340.10">
    <property type="match status" value="1"/>
</dbReference>
<gene>
    <name evidence="7" type="ORF">KL771_00875</name>
</gene>
<feature type="domain" description="HAMP" evidence="6">
    <location>
        <begin position="302"/>
        <end position="355"/>
    </location>
</feature>
<dbReference type="PANTHER" id="PTHR32089:SF112">
    <property type="entry name" value="LYSOZYME-LIKE PROTEIN-RELATED"/>
    <property type="match status" value="1"/>
</dbReference>
<dbReference type="RefSeq" id="WP_261966675.1">
    <property type="nucleotide sequence ID" value="NZ_JAHHZF010000001.1"/>
</dbReference>
<sequence>MGSIGGKLVVCVAAAMLAAAGAIGIVSYREQEALSRTAIEEALTQRYQSVIAAMMERGERALGVALTLSEDPRLADAFAANDRKALLEVVKPTFAINRERLNLGLFSFQKPDGTNFARSHAPDNFGDSVLARRVTVRDALQTGKGVVGIEPGRDNISIFGTVPAKKDGRIVGVIDIGSVFENRFLSDLKAVNRVDIAMHVVADDKIQTLGATFSEKTLLEPAAHTAALVQPTSLRMAEIGGRPFAVLAGPLKNYSGKAFGTIEVAMDASTFVAAKSDAIRTLVVVLIVVALVGCGIAMALARHLGTPIRALNELMLRLAAGDYEVTVPAVNRRDEIGAMAHSVEVFRRNGIERRDLEAASLREVDARQGRQKALDGLLRDFSTSIGDVVRGVSDNARAMEATAQKLTALAASASSEAGRAGDASRAASRNVQSVAACSEELSTSISEIAATIGQTGQVVNQADEAARGANQRVKALAETASRIGNVVSLIRDIAEQTNLLALNATIEAARAGEAGRGFAVVAAEVKSLAGQTARATEEIAQQIAAIQTETEAAVKAIETIAGTMANVSTYTAAVTGAIEQQSAATGEISQNVQAAADGTATVVETVSVVTSSAVDTTRSAETVLAAARDLTRQAERLGHQVDGFLGAVRAA</sequence>
<dbReference type="InterPro" id="IPR004090">
    <property type="entry name" value="Chemotax_Me-accpt_rcpt"/>
</dbReference>